<name>A0ABN6P029_9PROT</name>
<organism evidence="2 3">
    <name type="scientific">Roseomonas fluvialis</name>
    <dbReference type="NCBI Taxonomy" id="1750527"/>
    <lineage>
        <taxon>Bacteria</taxon>
        <taxon>Pseudomonadati</taxon>
        <taxon>Pseudomonadota</taxon>
        <taxon>Alphaproteobacteria</taxon>
        <taxon>Acetobacterales</taxon>
        <taxon>Roseomonadaceae</taxon>
        <taxon>Roseomonas</taxon>
    </lineage>
</organism>
<reference evidence="2 3" key="1">
    <citation type="journal article" date="2016" name="Microbes Environ.">
        <title>Phylogenetically diverse aerobic anoxygenic phototrophic bacteria isolated from epilithic biofilms in Tama river, Japan.</title>
        <authorList>
            <person name="Hirose S."/>
            <person name="Matsuura K."/>
            <person name="Haruta S."/>
        </authorList>
    </citation>
    <scope>NUCLEOTIDE SEQUENCE [LARGE SCALE GENOMIC DNA]</scope>
    <source>
        <strain evidence="2 3">S08</strain>
    </source>
</reference>
<protein>
    <submittedName>
        <fullName evidence="2">Uncharacterized protein</fullName>
    </submittedName>
</protein>
<keyword evidence="3" id="KW-1185">Reference proteome</keyword>
<dbReference type="EMBL" id="AP025637">
    <property type="protein sequence ID" value="BDG71924.1"/>
    <property type="molecule type" value="Genomic_DNA"/>
</dbReference>
<proteinExistence type="predicted"/>
<evidence type="ECO:0000256" key="1">
    <source>
        <dbReference type="SAM" id="MobiDB-lite"/>
    </source>
</evidence>
<feature type="region of interest" description="Disordered" evidence="1">
    <location>
        <begin position="42"/>
        <end position="100"/>
    </location>
</feature>
<gene>
    <name evidence="2" type="ORF">Rmf_18530</name>
</gene>
<sequence>MCVCGKTPLQPGPFGVVTPQDPDIAALVARLGLRGMHYRSFGNRPVSSPSAVPPSDAPDAAMGAPPVTGAAPSTPPAVAPMSIPAAGAPAPASPGVEAPPSLSDFPLLAAALGVAPSTSAPAPTEATLVFLGLRTSRTTQGH</sequence>
<evidence type="ECO:0000313" key="3">
    <source>
        <dbReference type="Proteomes" id="UP000831327"/>
    </source>
</evidence>
<dbReference type="Proteomes" id="UP000831327">
    <property type="component" value="Chromosome"/>
</dbReference>
<accession>A0ABN6P029</accession>
<feature type="compositionally biased region" description="Low complexity" evidence="1">
    <location>
        <begin position="79"/>
        <end position="100"/>
    </location>
</feature>
<evidence type="ECO:0000313" key="2">
    <source>
        <dbReference type="EMBL" id="BDG71924.1"/>
    </source>
</evidence>